<feature type="domain" description="HD Cas3-type" evidence="7">
    <location>
        <begin position="28"/>
        <end position="197"/>
    </location>
</feature>
<dbReference type="InterPro" id="IPR014001">
    <property type="entry name" value="Helicase_ATP-bd"/>
</dbReference>
<feature type="region of interest" description="Disordered" evidence="6">
    <location>
        <begin position="334"/>
        <end position="355"/>
    </location>
</feature>
<comment type="caution">
    <text evidence="8">The sequence shown here is derived from an EMBL/GenBank/DDBJ whole genome shotgun (WGS) entry which is preliminary data.</text>
</comment>
<dbReference type="InterPro" id="IPR027417">
    <property type="entry name" value="P-loop_NTPase"/>
</dbReference>
<proteinExistence type="predicted"/>
<evidence type="ECO:0000256" key="3">
    <source>
        <dbReference type="ARBA" id="ARBA00022806"/>
    </source>
</evidence>
<dbReference type="SUPFAM" id="SSF52540">
    <property type="entry name" value="P-loop containing nucleoside triphosphate hydrolases"/>
    <property type="match status" value="1"/>
</dbReference>
<dbReference type="InterPro" id="IPR054712">
    <property type="entry name" value="Cas3-like_dom"/>
</dbReference>
<keyword evidence="3" id="KW-0347">Helicase</keyword>
<evidence type="ECO:0000256" key="2">
    <source>
        <dbReference type="ARBA" id="ARBA00022801"/>
    </source>
</evidence>
<evidence type="ECO:0000256" key="6">
    <source>
        <dbReference type="SAM" id="MobiDB-lite"/>
    </source>
</evidence>
<dbReference type="EMBL" id="BAAAZX010000018">
    <property type="protein sequence ID" value="GAA4010213.1"/>
    <property type="molecule type" value="Genomic_DNA"/>
</dbReference>
<evidence type="ECO:0000313" key="9">
    <source>
        <dbReference type="Proteomes" id="UP001500456"/>
    </source>
</evidence>
<dbReference type="Pfam" id="PF00270">
    <property type="entry name" value="DEAD"/>
    <property type="match status" value="1"/>
</dbReference>
<evidence type="ECO:0000256" key="1">
    <source>
        <dbReference type="ARBA" id="ARBA00022741"/>
    </source>
</evidence>
<dbReference type="InterPro" id="IPR011545">
    <property type="entry name" value="DEAD/DEAH_box_helicase_dom"/>
</dbReference>
<dbReference type="SMART" id="SM00487">
    <property type="entry name" value="DEXDc"/>
    <property type="match status" value="1"/>
</dbReference>
<dbReference type="Gene3D" id="3.40.50.300">
    <property type="entry name" value="P-loop containing nucleotide triphosphate hydrolases"/>
    <property type="match status" value="2"/>
</dbReference>
<dbReference type="NCBIfam" id="TIGR01596">
    <property type="entry name" value="cas3_HD"/>
    <property type="match status" value="1"/>
</dbReference>
<gene>
    <name evidence="8" type="ORF">GCM10022232_58930</name>
</gene>
<keyword evidence="5" id="KW-0051">Antiviral defense</keyword>
<keyword evidence="9" id="KW-1185">Reference proteome</keyword>
<keyword evidence="1" id="KW-0547">Nucleotide-binding</keyword>
<organism evidence="8 9">
    <name type="scientific">Streptomyces plumbiresistens</name>
    <dbReference type="NCBI Taxonomy" id="511811"/>
    <lineage>
        <taxon>Bacteria</taxon>
        <taxon>Bacillati</taxon>
        <taxon>Actinomycetota</taxon>
        <taxon>Actinomycetes</taxon>
        <taxon>Kitasatosporales</taxon>
        <taxon>Streptomycetaceae</taxon>
        <taxon>Streptomyces</taxon>
    </lineage>
</organism>
<dbReference type="CDD" id="cd17930">
    <property type="entry name" value="DEXHc_cas3"/>
    <property type="match status" value="1"/>
</dbReference>
<evidence type="ECO:0000259" key="7">
    <source>
        <dbReference type="PROSITE" id="PS51643"/>
    </source>
</evidence>
<dbReference type="Pfam" id="PF22590">
    <property type="entry name" value="Cas3-like_C_2"/>
    <property type="match status" value="1"/>
</dbReference>
<sequence>MVAIKAVGLLVDPVPVPEGRLVAHSPGHRGVWHLYEDHAQGTGQLARRFAEPWGGSDLAYVLGRDHDTGKGGCAWQDGLIEEAATGRKVRRPPHNDAGALLFARTARRRPELTPFAGVIEGHHTGLSAWSALRVRLKGLMRDSQEVDEAIGRVAEVMPEILEGICPTVPDWLDPRNRTSMEMLVRMTYSAVIDADRLDTAAHFRPGTLLRPDVNMPELWERFETRRQETLAERRLQNEPSWLDRLREDVYQEAIETAAGKPGVYRLHLPTGAGKTFAGGGFALRHAAQHGLRRVIVAVPFISITEQNAAVYRSLLDPQDGPRVVLEHHSAVNCETSGQQTAGPSAASGNVRPRQGRGRLNRWAKLAAENWDAPFIVTTTVRLIESLFGNTPSATRRLHRIAGSVIVLDEVQALPDNLLTPILSGLRELVEHYGVTLVLSSATQPELAALTPWQTGLPQRDIVADPAPLFERLRRVRYDWRTGPDVTLGSIAAEAAQHDHALVVVNGTKDARQVHKAWLDDRQEHPGTLHLSTRMTGSHRRQTIQATKQRLKAGMGTLLVSTSLIEAGVDLDFPNGFRAKSTPESEQQAAGRVNREGHRPADDSVMTIFEPTDGLPPHLIYNRSGIAAASHRFGEGLSAPDDLDTLRAYYQHRYRLQSGRSSTDPNGATGEAIEALREKLDYPEVARRMRMIDNEHSVAVVVIRPQLHEDDRKAAQQAIGQLRAGVPTPETYRALQDHMASIPHQELQAAINTGHAVEIAGDLYEWTGPYHPQRGIEPPP</sequence>
<dbReference type="PROSITE" id="PS51643">
    <property type="entry name" value="HD_CAS3"/>
    <property type="match status" value="1"/>
</dbReference>
<dbReference type="InterPro" id="IPR006483">
    <property type="entry name" value="CRISPR-assoc_Cas3_HD"/>
</dbReference>
<dbReference type="Proteomes" id="UP001500456">
    <property type="component" value="Unassembled WGS sequence"/>
</dbReference>
<accession>A0ABP7SDT2</accession>
<evidence type="ECO:0000313" key="8">
    <source>
        <dbReference type="EMBL" id="GAA4010213.1"/>
    </source>
</evidence>
<name>A0ABP7SDT2_9ACTN</name>
<evidence type="ECO:0000256" key="5">
    <source>
        <dbReference type="ARBA" id="ARBA00023118"/>
    </source>
</evidence>
<evidence type="ECO:0000256" key="4">
    <source>
        <dbReference type="ARBA" id="ARBA00022840"/>
    </source>
</evidence>
<protein>
    <submittedName>
        <fullName evidence="8">CRISPR-associated helicase/endonuclease Cas3</fullName>
    </submittedName>
</protein>
<keyword evidence="2" id="KW-0378">Hydrolase</keyword>
<keyword evidence="4" id="KW-0067">ATP-binding</keyword>
<dbReference type="CDD" id="cd09641">
    <property type="entry name" value="Cas3''_I"/>
    <property type="match status" value="1"/>
</dbReference>
<feature type="region of interest" description="Disordered" evidence="6">
    <location>
        <begin position="578"/>
        <end position="598"/>
    </location>
</feature>
<reference evidence="9" key="1">
    <citation type="journal article" date="2019" name="Int. J. Syst. Evol. Microbiol.">
        <title>The Global Catalogue of Microorganisms (GCM) 10K type strain sequencing project: providing services to taxonomists for standard genome sequencing and annotation.</title>
        <authorList>
            <consortium name="The Broad Institute Genomics Platform"/>
            <consortium name="The Broad Institute Genome Sequencing Center for Infectious Disease"/>
            <person name="Wu L."/>
            <person name="Ma J."/>
        </authorList>
    </citation>
    <scope>NUCLEOTIDE SEQUENCE [LARGE SCALE GENOMIC DNA]</scope>
    <source>
        <strain evidence="9">JCM 16924</strain>
    </source>
</reference>